<organism evidence="2 3">
    <name type="scientific">Scleroderma citrinum Foug A</name>
    <dbReference type="NCBI Taxonomy" id="1036808"/>
    <lineage>
        <taxon>Eukaryota</taxon>
        <taxon>Fungi</taxon>
        <taxon>Dikarya</taxon>
        <taxon>Basidiomycota</taxon>
        <taxon>Agaricomycotina</taxon>
        <taxon>Agaricomycetes</taxon>
        <taxon>Agaricomycetidae</taxon>
        <taxon>Boletales</taxon>
        <taxon>Sclerodermatineae</taxon>
        <taxon>Sclerodermataceae</taxon>
        <taxon>Scleroderma</taxon>
    </lineage>
</organism>
<dbReference type="InterPro" id="IPR045341">
    <property type="entry name" value="DUF6532"/>
</dbReference>
<evidence type="ECO:0000259" key="1">
    <source>
        <dbReference type="Pfam" id="PF20149"/>
    </source>
</evidence>
<dbReference type="STRING" id="1036808.A0A0C2Z001"/>
<evidence type="ECO:0000313" key="2">
    <source>
        <dbReference type="EMBL" id="KIM55133.1"/>
    </source>
</evidence>
<protein>
    <recommendedName>
        <fullName evidence="1">DUF6532 domain-containing protein</fullName>
    </recommendedName>
</protein>
<accession>A0A0C2Z001</accession>
<dbReference type="EMBL" id="KN822140">
    <property type="protein sequence ID" value="KIM55133.1"/>
    <property type="molecule type" value="Genomic_DNA"/>
</dbReference>
<dbReference type="AlphaFoldDB" id="A0A0C2Z001"/>
<proteinExistence type="predicted"/>
<dbReference type="Pfam" id="PF20149">
    <property type="entry name" value="DUF6532"/>
    <property type="match status" value="1"/>
</dbReference>
<reference evidence="3" key="2">
    <citation type="submission" date="2015-01" db="EMBL/GenBank/DDBJ databases">
        <title>Evolutionary Origins and Diversification of the Mycorrhizal Mutualists.</title>
        <authorList>
            <consortium name="DOE Joint Genome Institute"/>
            <consortium name="Mycorrhizal Genomics Consortium"/>
            <person name="Kohler A."/>
            <person name="Kuo A."/>
            <person name="Nagy L.G."/>
            <person name="Floudas D."/>
            <person name="Copeland A."/>
            <person name="Barry K.W."/>
            <person name="Cichocki N."/>
            <person name="Veneault-Fourrey C."/>
            <person name="LaButti K."/>
            <person name="Lindquist E.A."/>
            <person name="Lipzen A."/>
            <person name="Lundell T."/>
            <person name="Morin E."/>
            <person name="Murat C."/>
            <person name="Riley R."/>
            <person name="Ohm R."/>
            <person name="Sun H."/>
            <person name="Tunlid A."/>
            <person name="Henrissat B."/>
            <person name="Grigoriev I.V."/>
            <person name="Hibbett D.S."/>
            <person name="Martin F."/>
        </authorList>
    </citation>
    <scope>NUCLEOTIDE SEQUENCE [LARGE SCALE GENOMIC DNA]</scope>
    <source>
        <strain evidence="3">Foug A</strain>
    </source>
</reference>
<gene>
    <name evidence="2" type="ORF">SCLCIDRAFT_30565</name>
</gene>
<reference evidence="2 3" key="1">
    <citation type="submission" date="2014-04" db="EMBL/GenBank/DDBJ databases">
        <authorList>
            <consortium name="DOE Joint Genome Institute"/>
            <person name="Kuo A."/>
            <person name="Kohler A."/>
            <person name="Nagy L.G."/>
            <person name="Floudas D."/>
            <person name="Copeland A."/>
            <person name="Barry K.W."/>
            <person name="Cichocki N."/>
            <person name="Veneault-Fourrey C."/>
            <person name="LaButti K."/>
            <person name="Lindquist E.A."/>
            <person name="Lipzen A."/>
            <person name="Lundell T."/>
            <person name="Morin E."/>
            <person name="Murat C."/>
            <person name="Sun H."/>
            <person name="Tunlid A."/>
            <person name="Henrissat B."/>
            <person name="Grigoriev I.V."/>
            <person name="Hibbett D.S."/>
            <person name="Martin F."/>
            <person name="Nordberg H.P."/>
            <person name="Cantor M.N."/>
            <person name="Hua S.X."/>
        </authorList>
    </citation>
    <scope>NUCLEOTIDE SEQUENCE [LARGE SCALE GENOMIC DNA]</scope>
    <source>
        <strain evidence="2 3">Foug A</strain>
    </source>
</reference>
<dbReference type="InParanoid" id="A0A0C2Z001"/>
<feature type="domain" description="DUF6532" evidence="1">
    <location>
        <begin position="5"/>
        <end position="86"/>
    </location>
</feature>
<dbReference type="OrthoDB" id="2675797at2759"/>
<keyword evidence="3" id="KW-1185">Reference proteome</keyword>
<dbReference type="Proteomes" id="UP000053989">
    <property type="component" value="Unassembled WGS sequence"/>
</dbReference>
<evidence type="ECO:0000313" key="3">
    <source>
        <dbReference type="Proteomes" id="UP000053989"/>
    </source>
</evidence>
<dbReference type="HOGENOM" id="CLU_060373_1_0_1"/>
<sequence>MDEEGHTNNLAHPMLSTLIINFFYTGTNAVANLFPEVFESKVPHPAVAFAATAIKVALDEVAEGKEVTFKRDVYADVYIDVLGLMAKCDSSVVHHAKTKALHVQWAKIGRNGGSARTMTGFDVDLD</sequence>
<name>A0A0C2Z001_9AGAM</name>